<keyword evidence="1" id="KW-0677">Repeat</keyword>
<dbReference type="Gene3D" id="1.20.58.60">
    <property type="match status" value="2"/>
</dbReference>
<dbReference type="EMBL" id="JBJKFK010006145">
    <property type="protein sequence ID" value="KAL3307958.1"/>
    <property type="molecule type" value="Genomic_DNA"/>
</dbReference>
<gene>
    <name evidence="2" type="primary">SPTBN1_6</name>
    <name evidence="2" type="ORF">Ciccas_013516</name>
</gene>
<dbReference type="SMART" id="SM00150">
    <property type="entry name" value="SPEC"/>
    <property type="match status" value="1"/>
</dbReference>
<dbReference type="Pfam" id="PF00435">
    <property type="entry name" value="Spectrin"/>
    <property type="match status" value="1"/>
</dbReference>
<proteinExistence type="predicted"/>
<protein>
    <submittedName>
        <fullName evidence="2">Spectrin beta chain, non-erythrocytic 1</fullName>
    </submittedName>
</protein>
<evidence type="ECO:0000256" key="1">
    <source>
        <dbReference type="ARBA" id="ARBA00022737"/>
    </source>
</evidence>
<dbReference type="Proteomes" id="UP001626550">
    <property type="component" value="Unassembled WGS sequence"/>
</dbReference>
<organism evidence="2 3">
    <name type="scientific">Cichlidogyrus casuarinus</name>
    <dbReference type="NCBI Taxonomy" id="1844966"/>
    <lineage>
        <taxon>Eukaryota</taxon>
        <taxon>Metazoa</taxon>
        <taxon>Spiralia</taxon>
        <taxon>Lophotrochozoa</taxon>
        <taxon>Platyhelminthes</taxon>
        <taxon>Monogenea</taxon>
        <taxon>Monopisthocotylea</taxon>
        <taxon>Dactylogyridea</taxon>
        <taxon>Ancyrocephalidae</taxon>
        <taxon>Cichlidogyrus</taxon>
    </lineage>
</organism>
<evidence type="ECO:0000313" key="3">
    <source>
        <dbReference type="Proteomes" id="UP001626550"/>
    </source>
</evidence>
<keyword evidence="3" id="KW-1185">Reference proteome</keyword>
<dbReference type="CDD" id="cd00176">
    <property type="entry name" value="SPEC"/>
    <property type="match status" value="1"/>
</dbReference>
<sequence length="210" mass="24543">DKPEAIPVIKEERAKLEAVWQDLNKILKERDDRLNDSSELQHFLQDLDHFQSWQSKTQTLIASEDIPQSLQEAEKFSQEHQLLKTEIKNYEADFKRLMDYGGHVTEGQTDAQYMFLHQRLNGIAENWEVMHKMFDDRTKTLQQAVEAQTFFRDAHQIDVFLNKQENYLSKEDVPVSEVNSIASTRALHLSFSIHSNLSNLLLTTSLMSHR</sequence>
<dbReference type="InterPro" id="IPR018159">
    <property type="entry name" value="Spectrin/alpha-actinin"/>
</dbReference>
<feature type="non-terminal residue" evidence="2">
    <location>
        <position position="1"/>
    </location>
</feature>
<comment type="caution">
    <text evidence="2">The sequence shown here is derived from an EMBL/GenBank/DDBJ whole genome shotgun (WGS) entry which is preliminary data.</text>
</comment>
<dbReference type="PANTHER" id="PTHR11915">
    <property type="entry name" value="SPECTRIN/FILAMIN RELATED CYTOSKELETAL PROTEIN"/>
    <property type="match status" value="1"/>
</dbReference>
<dbReference type="InterPro" id="IPR002017">
    <property type="entry name" value="Spectrin_repeat"/>
</dbReference>
<evidence type="ECO:0000313" key="2">
    <source>
        <dbReference type="EMBL" id="KAL3307958.1"/>
    </source>
</evidence>
<reference evidence="2 3" key="1">
    <citation type="submission" date="2024-11" db="EMBL/GenBank/DDBJ databases">
        <title>Adaptive evolution of stress response genes in parasites aligns with host niche diversity.</title>
        <authorList>
            <person name="Hahn C."/>
            <person name="Resl P."/>
        </authorList>
    </citation>
    <scope>NUCLEOTIDE SEQUENCE [LARGE SCALE GENOMIC DNA]</scope>
    <source>
        <strain evidence="2">EGGRZ-B1_66</strain>
        <tissue evidence="2">Body</tissue>
    </source>
</reference>
<dbReference type="SUPFAM" id="SSF46966">
    <property type="entry name" value="Spectrin repeat"/>
    <property type="match status" value="1"/>
</dbReference>
<dbReference type="AlphaFoldDB" id="A0ABD2PKD5"/>
<accession>A0ABD2PKD5</accession>
<name>A0ABD2PKD5_9PLAT</name>